<dbReference type="AlphaFoldDB" id="B7KH42"/>
<organism evidence="1 2">
    <name type="scientific">Gloeothece citriformis (strain PCC 7424)</name>
    <name type="common">Cyanothece sp. (strain PCC 7424)</name>
    <dbReference type="NCBI Taxonomy" id="65393"/>
    <lineage>
        <taxon>Bacteria</taxon>
        <taxon>Bacillati</taxon>
        <taxon>Cyanobacteriota</taxon>
        <taxon>Cyanophyceae</taxon>
        <taxon>Oscillatoriophycideae</taxon>
        <taxon>Chroococcales</taxon>
        <taxon>Aphanothecaceae</taxon>
        <taxon>Gloeothece</taxon>
        <taxon>Gloeothece citriformis</taxon>
    </lineage>
</organism>
<protein>
    <submittedName>
        <fullName evidence="1">Uncharacterized protein</fullName>
    </submittedName>
</protein>
<dbReference type="RefSeq" id="WP_012598198.1">
    <property type="nucleotide sequence ID" value="NC_011729.1"/>
</dbReference>
<dbReference type="EMBL" id="CP001291">
    <property type="protein sequence ID" value="ACK69251.1"/>
    <property type="molecule type" value="Genomic_DNA"/>
</dbReference>
<keyword evidence="2" id="KW-1185">Reference proteome</keyword>
<dbReference type="OrthoDB" id="484423at2"/>
<evidence type="ECO:0000313" key="2">
    <source>
        <dbReference type="Proteomes" id="UP000002384"/>
    </source>
</evidence>
<reference evidence="2" key="1">
    <citation type="journal article" date="2011" name="MBio">
        <title>Novel metabolic attributes of the genus Cyanothece, comprising a group of unicellular nitrogen-fixing Cyanobacteria.</title>
        <authorList>
            <person name="Bandyopadhyay A."/>
            <person name="Elvitigala T."/>
            <person name="Welsh E."/>
            <person name="Stockel J."/>
            <person name="Liberton M."/>
            <person name="Min H."/>
            <person name="Sherman L.A."/>
            <person name="Pakrasi H.B."/>
        </authorList>
    </citation>
    <scope>NUCLEOTIDE SEQUENCE [LARGE SCALE GENOMIC DNA]</scope>
    <source>
        <strain evidence="2">PCC 7424</strain>
    </source>
</reference>
<gene>
    <name evidence="1" type="ordered locus">PCC7424_0795</name>
</gene>
<accession>B7KH42</accession>
<dbReference type="Proteomes" id="UP000002384">
    <property type="component" value="Chromosome"/>
</dbReference>
<name>B7KH42_GLOC7</name>
<dbReference type="STRING" id="65393.PCC7424_0795"/>
<dbReference type="KEGG" id="cyc:PCC7424_0795"/>
<dbReference type="eggNOG" id="ENOG5032RB9">
    <property type="taxonomic scope" value="Bacteria"/>
</dbReference>
<dbReference type="HOGENOM" id="CLU_1538323_0_0_3"/>
<evidence type="ECO:0000313" key="1">
    <source>
        <dbReference type="EMBL" id="ACK69251.1"/>
    </source>
</evidence>
<proteinExistence type="predicted"/>
<sequence>MKFKVRSLAIAISLSILFWFTGLIFTAQGINILNQPKAYAQDVEVKVLCNLPQEIAITFLNSECQEITLTEPTVYYRYYSGDNNRYGRYLTSERYERNIDIISKLALNQAWGNGATKMLLVTLPAGTVVYEGIVAPQNPDTCYPGGGKQTFIIDSRVPEIIWAEGTPINVEDFLCQ</sequence>